<keyword evidence="2 7" id="KW-0813">Transport</keyword>
<dbReference type="Gene3D" id="2.170.130.10">
    <property type="entry name" value="TonB-dependent receptor, plug domain"/>
    <property type="match status" value="1"/>
</dbReference>
<dbReference type="GO" id="GO:0009279">
    <property type="term" value="C:cell outer membrane"/>
    <property type="evidence" value="ECO:0007669"/>
    <property type="project" value="UniProtKB-SubCell"/>
</dbReference>
<evidence type="ECO:0000256" key="8">
    <source>
        <dbReference type="SAM" id="SignalP"/>
    </source>
</evidence>
<dbReference type="InterPro" id="IPR036942">
    <property type="entry name" value="Beta-barrel_TonB_sf"/>
</dbReference>
<evidence type="ECO:0000256" key="2">
    <source>
        <dbReference type="ARBA" id="ARBA00022448"/>
    </source>
</evidence>
<evidence type="ECO:0000256" key="3">
    <source>
        <dbReference type="ARBA" id="ARBA00022452"/>
    </source>
</evidence>
<feature type="chain" id="PRO_5005171636" evidence="8">
    <location>
        <begin position="26"/>
        <end position="1053"/>
    </location>
</feature>
<keyword evidence="3 7" id="KW-1134">Transmembrane beta strand</keyword>
<keyword evidence="10" id="KW-0675">Receptor</keyword>
<protein>
    <submittedName>
        <fullName evidence="10">TonB-dependent receptor</fullName>
    </submittedName>
</protein>
<dbReference type="Gene3D" id="2.40.170.20">
    <property type="entry name" value="TonB-dependent receptor, beta-barrel domain"/>
    <property type="match status" value="1"/>
</dbReference>
<dbReference type="Pfam" id="PF13715">
    <property type="entry name" value="CarbopepD_reg_2"/>
    <property type="match status" value="1"/>
</dbReference>
<gene>
    <name evidence="10" type="ORF">OC25_18365</name>
</gene>
<keyword evidence="6 7" id="KW-0998">Cell outer membrane</keyword>
<evidence type="ECO:0000313" key="10">
    <source>
        <dbReference type="EMBL" id="KIA92058.1"/>
    </source>
</evidence>
<dbReference type="SUPFAM" id="SSF49464">
    <property type="entry name" value="Carboxypeptidase regulatory domain-like"/>
    <property type="match status" value="1"/>
</dbReference>
<evidence type="ECO:0000259" key="9">
    <source>
        <dbReference type="Pfam" id="PF07715"/>
    </source>
</evidence>
<evidence type="ECO:0000256" key="7">
    <source>
        <dbReference type="PROSITE-ProRule" id="PRU01360"/>
    </source>
</evidence>
<dbReference type="InterPro" id="IPR018247">
    <property type="entry name" value="EF_Hand_1_Ca_BS"/>
</dbReference>
<feature type="signal peptide" evidence="8">
    <location>
        <begin position="1"/>
        <end position="25"/>
    </location>
</feature>
<dbReference type="Gene3D" id="2.60.40.1120">
    <property type="entry name" value="Carboxypeptidase-like, regulatory domain"/>
    <property type="match status" value="1"/>
</dbReference>
<dbReference type="NCBIfam" id="TIGR04056">
    <property type="entry name" value="OMP_RagA_SusC"/>
    <property type="match status" value="1"/>
</dbReference>
<comment type="caution">
    <text evidence="10">The sequence shown here is derived from an EMBL/GenBank/DDBJ whole genome shotgun (WGS) entry which is preliminary data.</text>
</comment>
<evidence type="ECO:0000313" key="11">
    <source>
        <dbReference type="Proteomes" id="UP000031246"/>
    </source>
</evidence>
<dbReference type="InterPro" id="IPR008969">
    <property type="entry name" value="CarboxyPept-like_regulatory"/>
</dbReference>
<dbReference type="PROSITE" id="PS00018">
    <property type="entry name" value="EF_HAND_1"/>
    <property type="match status" value="1"/>
</dbReference>
<dbReference type="SUPFAM" id="SSF56935">
    <property type="entry name" value="Porins"/>
    <property type="match status" value="1"/>
</dbReference>
<dbReference type="EMBL" id="JSYN01000023">
    <property type="protein sequence ID" value="KIA92058.1"/>
    <property type="molecule type" value="Genomic_DNA"/>
</dbReference>
<dbReference type="InterPro" id="IPR023996">
    <property type="entry name" value="TonB-dep_OMP_SusC/RagA"/>
</dbReference>
<dbReference type="InterPro" id="IPR037066">
    <property type="entry name" value="Plug_dom_sf"/>
</dbReference>
<evidence type="ECO:0000256" key="4">
    <source>
        <dbReference type="ARBA" id="ARBA00022692"/>
    </source>
</evidence>
<proteinExistence type="inferred from homology"/>
<name>A0A0C1FJR5_9SPHI</name>
<dbReference type="RefSeq" id="WP_039479070.1">
    <property type="nucleotide sequence ID" value="NZ_JSYN01000023.1"/>
</dbReference>
<dbReference type="InterPro" id="IPR023997">
    <property type="entry name" value="TonB-dep_OMP_SusC/RagA_CS"/>
</dbReference>
<evidence type="ECO:0000256" key="1">
    <source>
        <dbReference type="ARBA" id="ARBA00004571"/>
    </source>
</evidence>
<evidence type="ECO:0000256" key="6">
    <source>
        <dbReference type="ARBA" id="ARBA00023237"/>
    </source>
</evidence>
<dbReference type="InterPro" id="IPR012910">
    <property type="entry name" value="Plug_dom"/>
</dbReference>
<dbReference type="Pfam" id="PF07715">
    <property type="entry name" value="Plug"/>
    <property type="match status" value="1"/>
</dbReference>
<dbReference type="NCBIfam" id="TIGR04057">
    <property type="entry name" value="SusC_RagA_signa"/>
    <property type="match status" value="1"/>
</dbReference>
<keyword evidence="11" id="KW-1185">Reference proteome</keyword>
<comment type="subcellular location">
    <subcellularLocation>
        <location evidence="1 7">Cell outer membrane</location>
        <topology evidence="1 7">Multi-pass membrane protein</topology>
    </subcellularLocation>
</comment>
<evidence type="ECO:0000256" key="5">
    <source>
        <dbReference type="ARBA" id="ARBA00023136"/>
    </source>
</evidence>
<dbReference type="Proteomes" id="UP000031246">
    <property type="component" value="Unassembled WGS sequence"/>
</dbReference>
<dbReference type="OrthoDB" id="9768177at2"/>
<dbReference type="InterPro" id="IPR039426">
    <property type="entry name" value="TonB-dep_rcpt-like"/>
</dbReference>
<reference evidence="10 11" key="1">
    <citation type="submission" date="2014-10" db="EMBL/GenBank/DDBJ databases">
        <title>Pedobacter Kyungheensis.</title>
        <authorList>
            <person name="Anderson B.M."/>
            <person name="Newman J.D."/>
        </authorList>
    </citation>
    <scope>NUCLEOTIDE SEQUENCE [LARGE SCALE GENOMIC DNA]</scope>
    <source>
        <strain evidence="10 11">KACC 16221</strain>
    </source>
</reference>
<accession>A0A0C1FJR5</accession>
<keyword evidence="8" id="KW-0732">Signal</keyword>
<comment type="similarity">
    <text evidence="7">Belongs to the TonB-dependent receptor family.</text>
</comment>
<sequence>MNLKFLRKLSWVLLLLTMISTTLLAQQRQITGKVVDKKDGQPVPGVTVGIRGKTNNVSTNDKGEFALVADPSTDALVFSYVGYTRQVIPLAGKTNITVSFVEDSKNLDEDAVVVIGYTTKKKSEILGAVATISGAEIQDVPAPNLAGALRNRVAGVGVSQTSGRPGSPITLNIRNSTTTTAAAGTTDEPLYVVDNITVTRDAFDNIDASMIENLTFLKDASAAIYGAAGAKGVILVTTKKGRIGKPSITYNGYLGISDAIKVPKMLSAYEHASLLNDTYRSQGAAASEYFAPEDLEYIKTLDYKSWYDEVWQAATTQRHNIGISGGSDKITFFAGGSYQGENGNYAGMKFNKYSFRSGVVATVANGLKADVNFNVDYGTKELHHNAQDNDAPFFERLITIPRWVPISIDGKYVNYNVNGVNTANINPLAISESGYYNNGSNKSYRINASLTYEPTFLKGLVLKGQISQSSGSSKNTQYVPPFTLYNFVKRGNNQELFTNQLPTATAPTFQPTTATSANFTPGLSDNNSYQFFLTLQYNKTIAKHSFSVLAGAEQSEGNSQNSAVRYTNQLIPGVDQYFAFDVNTLVASNLDRTAVSKRSGFARFSYDFDKKYLVEGIARIDASSNFALGNRWGVSPNIGIGWVVSQEKFFKNSNALSFINFLKLKANVGITGDDRVGVRLWQDRFQIDVTNGYIFGNTNGNSLNRSRLANPDITWEKKRTINVGLETSMFNNKLDISIEAFQNYTYDGFELGANNQYPQYFGTQAPVLNYRQLYNWGSEFTIGYKAKLATDWNLSASMNFSYGNSVTDRILYTPGNLINNTFPNLQLFGTDPRKYNTSNYGLKNLGMFRTQGEVDAWMAKYPNYRIYDKIPQPGWLYYEDTNADGVISDSDLAPMYNNTNPFLSTGISLNLSYKNFSLNTNINARFGGKIFYDSRARTAPSKTRNTLTIWQDRWTIDNPMEGKYPRFDDPSLGINSDFWAVDGTMIRINTMTLSYKAPTAFANKLGINGARILLTGNNLWTIVNPLPYKDPYTSSAWDYPMLRTISLGLSVNL</sequence>
<dbReference type="AlphaFoldDB" id="A0A0C1FJR5"/>
<organism evidence="10 11">
    <name type="scientific">Pedobacter kyungheensis</name>
    <dbReference type="NCBI Taxonomy" id="1069985"/>
    <lineage>
        <taxon>Bacteria</taxon>
        <taxon>Pseudomonadati</taxon>
        <taxon>Bacteroidota</taxon>
        <taxon>Sphingobacteriia</taxon>
        <taxon>Sphingobacteriales</taxon>
        <taxon>Sphingobacteriaceae</taxon>
        <taxon>Pedobacter</taxon>
    </lineage>
</organism>
<keyword evidence="5 7" id="KW-0472">Membrane</keyword>
<keyword evidence="4 7" id="KW-0812">Transmembrane</keyword>
<feature type="domain" description="TonB-dependent receptor plug" evidence="9">
    <location>
        <begin position="122"/>
        <end position="233"/>
    </location>
</feature>
<dbReference type="PROSITE" id="PS52016">
    <property type="entry name" value="TONB_DEPENDENT_REC_3"/>
    <property type="match status" value="1"/>
</dbReference>